<dbReference type="VEuPathDB" id="VectorBase:ISCP_026857"/>
<comment type="similarity">
    <text evidence="1">Belongs to the aldo/keto reductase family.</text>
</comment>
<dbReference type="CDD" id="cd19136">
    <property type="entry name" value="AKR_DrGR-like"/>
    <property type="match status" value="1"/>
</dbReference>
<evidence type="ECO:0000313" key="8">
    <source>
        <dbReference type="EMBL" id="EEC04562.1"/>
    </source>
</evidence>
<name>B7PD90_IXOSC</name>
<dbReference type="EMBL" id="ABJB010441885">
    <property type="status" value="NOT_ANNOTATED_CDS"/>
    <property type="molecule type" value="Genomic_DNA"/>
</dbReference>
<dbReference type="Pfam" id="PF00248">
    <property type="entry name" value="Aldo_ket_red"/>
    <property type="match status" value="1"/>
</dbReference>
<reference evidence="8 10" key="1">
    <citation type="submission" date="2008-03" db="EMBL/GenBank/DDBJ databases">
        <title>Annotation of Ixodes scapularis.</title>
        <authorList>
            <consortium name="Ixodes scapularis Genome Project Consortium"/>
            <person name="Caler E."/>
            <person name="Hannick L.I."/>
            <person name="Bidwell S."/>
            <person name="Joardar V."/>
            <person name="Thiagarajan M."/>
            <person name="Amedeo P."/>
            <person name="Galinsky K.J."/>
            <person name="Schobel S."/>
            <person name="Inman J."/>
            <person name="Hostetler J."/>
            <person name="Miller J."/>
            <person name="Hammond M."/>
            <person name="Megy K."/>
            <person name="Lawson D."/>
            <person name="Kodira C."/>
            <person name="Sutton G."/>
            <person name="Meyer J."/>
            <person name="Hill C.A."/>
            <person name="Birren B."/>
            <person name="Nene V."/>
            <person name="Collins F."/>
            <person name="Alarcon-Chaidez F."/>
            <person name="Wikel S."/>
            <person name="Strausberg R."/>
        </authorList>
    </citation>
    <scope>NUCLEOTIDE SEQUENCE [LARGE SCALE GENOMIC DNA]</scope>
    <source>
        <strain evidence="10">Wikel</strain>
        <strain evidence="8">Wikel colony</strain>
    </source>
</reference>
<dbReference type="InterPro" id="IPR020471">
    <property type="entry name" value="AKR"/>
</dbReference>
<dbReference type="STRING" id="6945.B7PD90"/>
<evidence type="ECO:0000256" key="4">
    <source>
        <dbReference type="PIRSR" id="PIRSR000097-1"/>
    </source>
</evidence>
<evidence type="ECO:0000256" key="3">
    <source>
        <dbReference type="ARBA" id="ARBA00023002"/>
    </source>
</evidence>
<dbReference type="VEuPathDB" id="VectorBase:ISCI016608"/>
<feature type="binding site" evidence="5">
    <location>
        <position position="114"/>
    </location>
    <ligand>
        <name>substrate</name>
    </ligand>
</feature>
<dbReference type="InterPro" id="IPR036812">
    <property type="entry name" value="NAD(P)_OxRdtase_dom_sf"/>
</dbReference>
<dbReference type="PROSITE" id="PS00063">
    <property type="entry name" value="ALDOKETO_REDUCTASE_3"/>
    <property type="match status" value="1"/>
</dbReference>
<dbReference type="InterPro" id="IPR018170">
    <property type="entry name" value="Aldo/ket_reductase_CS"/>
</dbReference>
<evidence type="ECO:0000259" key="7">
    <source>
        <dbReference type="Pfam" id="PF00248"/>
    </source>
</evidence>
<keyword evidence="2" id="KW-0521">NADP</keyword>
<dbReference type="InParanoid" id="B7PD90"/>
<dbReference type="AlphaFoldDB" id="B7PD90"/>
<feature type="domain" description="NADP-dependent oxidoreductase" evidence="7">
    <location>
        <begin position="22"/>
        <end position="279"/>
    </location>
</feature>
<protein>
    <submittedName>
        <fullName evidence="8 9">Aldose reductase, putative</fullName>
        <ecNumber evidence="8">1.1.1.21</ecNumber>
    </submittedName>
</protein>
<dbReference type="KEGG" id="isc:8028193"/>
<dbReference type="Proteomes" id="UP000001555">
    <property type="component" value="Unassembled WGS sequence"/>
</dbReference>
<dbReference type="EnsemblMetazoa" id="ISCW016608-RA">
    <property type="protein sequence ID" value="ISCW016608-PA"/>
    <property type="gene ID" value="ISCW016608"/>
</dbReference>
<dbReference type="PIRSF" id="PIRSF000097">
    <property type="entry name" value="AKR"/>
    <property type="match status" value="1"/>
</dbReference>
<dbReference type="FunFam" id="3.20.20.100:FF:000002">
    <property type="entry name" value="2,5-diketo-D-gluconic acid reductase A"/>
    <property type="match status" value="1"/>
</dbReference>
<evidence type="ECO:0000256" key="1">
    <source>
        <dbReference type="ARBA" id="ARBA00007905"/>
    </source>
</evidence>
<dbReference type="EMBL" id="DS688733">
    <property type="protein sequence ID" value="EEC04562.1"/>
    <property type="molecule type" value="Genomic_DNA"/>
</dbReference>
<dbReference type="EC" id="1.1.1.21" evidence="8"/>
<accession>B7PD90</accession>
<sequence>MARSISSKQILNNGAHLPIVGFGTYRIRDKDLSQLLRPVVQSGYRLIDTAPLYKNEPVLAAFLRDLPQYGLQRKDIFVASKVPPIDHGSAKSRSSALGILERLNIDKLDLLLLHWPGVQGMKPSDPKQAELRKESWLEMERLYKEGKLSAIGVSNYTVRHLQELLSYCTVRPTVNQVEFHPHLVQEDLLRYCKDHQIVLQAYSSLGAANGVSAILGEPVIVDIANKCQKTPAQVVLRWALQLGIAVIPKSTKAERIEENSKLFDFSLSEDQIASISGLNQNKHYCWDPTAII</sequence>
<dbReference type="Gene3D" id="3.20.20.100">
    <property type="entry name" value="NADP-dependent oxidoreductase domain"/>
    <property type="match status" value="1"/>
</dbReference>
<keyword evidence="10" id="KW-1185">Reference proteome</keyword>
<organism>
    <name type="scientific">Ixodes scapularis</name>
    <name type="common">Black-legged tick</name>
    <name type="synonym">Deer tick</name>
    <dbReference type="NCBI Taxonomy" id="6945"/>
    <lineage>
        <taxon>Eukaryota</taxon>
        <taxon>Metazoa</taxon>
        <taxon>Ecdysozoa</taxon>
        <taxon>Arthropoda</taxon>
        <taxon>Chelicerata</taxon>
        <taxon>Arachnida</taxon>
        <taxon>Acari</taxon>
        <taxon>Parasitiformes</taxon>
        <taxon>Ixodida</taxon>
        <taxon>Ixodoidea</taxon>
        <taxon>Ixodidae</taxon>
        <taxon>Ixodinae</taxon>
        <taxon>Ixodes</taxon>
    </lineage>
</organism>
<evidence type="ECO:0000313" key="9">
    <source>
        <dbReference type="EnsemblMetazoa" id="ISCW016608-PA"/>
    </source>
</evidence>
<feature type="site" description="Lowers pKa of active site Tyr" evidence="6">
    <location>
        <position position="81"/>
    </location>
</feature>
<evidence type="ECO:0007829" key="11">
    <source>
        <dbReference type="PeptideAtlas" id="B7PD90"/>
    </source>
</evidence>
<dbReference type="GO" id="GO:0016616">
    <property type="term" value="F:oxidoreductase activity, acting on the CH-OH group of donors, NAD or NADP as acceptor"/>
    <property type="evidence" value="ECO:0007669"/>
    <property type="project" value="UniProtKB-ARBA"/>
</dbReference>
<dbReference type="SUPFAM" id="SSF51430">
    <property type="entry name" value="NAD(P)-linked oxidoreductase"/>
    <property type="match status" value="1"/>
</dbReference>
<feature type="active site" description="Proton donor" evidence="4">
    <location>
        <position position="53"/>
    </location>
</feature>
<gene>
    <name evidence="9" type="primary">8028193</name>
    <name evidence="8" type="ORF">IscW_ISCW016608</name>
</gene>
<dbReference type="PaxDb" id="6945-B7PD90"/>
<dbReference type="PANTHER" id="PTHR43827:SF3">
    <property type="entry name" value="NADP-DEPENDENT OXIDOREDUCTASE DOMAIN-CONTAINING PROTEIN"/>
    <property type="match status" value="1"/>
</dbReference>
<reference evidence="9" key="2">
    <citation type="submission" date="2020-05" db="UniProtKB">
        <authorList>
            <consortium name="EnsemblMetazoa"/>
        </authorList>
    </citation>
    <scope>IDENTIFICATION</scope>
    <source>
        <strain evidence="9">wikel</strain>
    </source>
</reference>
<keyword evidence="3 8" id="KW-0560">Oxidoreductase</keyword>
<keyword evidence="11" id="KW-1267">Proteomics identification</keyword>
<dbReference type="InterPro" id="IPR023210">
    <property type="entry name" value="NADP_OxRdtase_dom"/>
</dbReference>
<evidence type="ECO:0000313" key="10">
    <source>
        <dbReference type="Proteomes" id="UP000001555"/>
    </source>
</evidence>
<evidence type="ECO:0000256" key="2">
    <source>
        <dbReference type="ARBA" id="ARBA00022857"/>
    </source>
</evidence>
<dbReference type="HOGENOM" id="CLU_023205_0_1_1"/>
<evidence type="ECO:0000256" key="6">
    <source>
        <dbReference type="PIRSR" id="PIRSR000097-3"/>
    </source>
</evidence>
<dbReference type="VEuPathDB" id="VectorBase:ISCW016608"/>
<dbReference type="PRINTS" id="PR00069">
    <property type="entry name" value="ALDKETRDTASE"/>
</dbReference>
<proteinExistence type="evidence at protein level"/>
<dbReference type="PANTHER" id="PTHR43827">
    <property type="entry name" value="2,5-DIKETO-D-GLUCONIC ACID REDUCTASE"/>
    <property type="match status" value="1"/>
</dbReference>
<dbReference type="OrthoDB" id="416253at2759"/>
<evidence type="ECO:0000256" key="5">
    <source>
        <dbReference type="PIRSR" id="PIRSR000097-2"/>
    </source>
</evidence>